<keyword evidence="2" id="KW-1185">Reference proteome</keyword>
<evidence type="ECO:0000313" key="2">
    <source>
        <dbReference type="Proteomes" id="UP000309550"/>
    </source>
</evidence>
<dbReference type="EMBL" id="VANS01000001">
    <property type="protein sequence ID" value="TMM54278.1"/>
    <property type="molecule type" value="Genomic_DNA"/>
</dbReference>
<dbReference type="InterPro" id="IPR021848">
    <property type="entry name" value="HODM_asu-like"/>
</dbReference>
<reference evidence="1 2" key="1">
    <citation type="submission" date="2019-05" db="EMBL/GenBank/DDBJ databases">
        <title>Sulfitobacter sabulilitoris sp. nov., isolated from a marine sand.</title>
        <authorList>
            <person name="Yoon J.-H."/>
        </authorList>
    </citation>
    <scope>NUCLEOTIDE SEQUENCE [LARGE SCALE GENOMIC DNA]</scope>
    <source>
        <strain evidence="1 2">HSMS-29</strain>
    </source>
</reference>
<organism evidence="1 2">
    <name type="scientific">Sulfitobacter sabulilitoris</name>
    <dbReference type="NCBI Taxonomy" id="2562655"/>
    <lineage>
        <taxon>Bacteria</taxon>
        <taxon>Pseudomonadati</taxon>
        <taxon>Pseudomonadota</taxon>
        <taxon>Alphaproteobacteria</taxon>
        <taxon>Rhodobacterales</taxon>
        <taxon>Roseobacteraceae</taxon>
        <taxon>Sulfitobacter</taxon>
    </lineage>
</organism>
<dbReference type="RefSeq" id="WP_138660452.1">
    <property type="nucleotide sequence ID" value="NZ_VANS01000001.1"/>
</dbReference>
<protein>
    <submittedName>
        <fullName evidence="1">DUF3445 domain-containing protein</fullName>
    </submittedName>
</protein>
<evidence type="ECO:0000313" key="1">
    <source>
        <dbReference type="EMBL" id="TMM54278.1"/>
    </source>
</evidence>
<accession>A0A5S3PIS1</accession>
<comment type="caution">
    <text evidence="1">The sequence shown here is derived from an EMBL/GenBank/DDBJ whole genome shotgun (WGS) entry which is preliminary data.</text>
</comment>
<sequence length="250" mass="27819">MAAILHSSLPPEMARPRPLPGVAPAAADDWVRVDETYARQMARREQLLDRARADVLWMGADALDAAQEVLTEALAILPRLGFAVGPEIVRCPDGRRVTLRREDPLGTLGRLVQEDICILEKRRDEHVLTAAVLCFPASWRLADKAGRPLGAIHDPVAAYDADLARRVQRLFDGVRPGRPLWRHNRLLYADPELHQPWRSGPDDAPAAYLRSERQCILRLARTRAVVFSIHSYVVALDAAQSEDVAQDVVG</sequence>
<dbReference type="Proteomes" id="UP000309550">
    <property type="component" value="Unassembled WGS sequence"/>
</dbReference>
<gene>
    <name evidence="1" type="ORF">FDT80_01385</name>
</gene>
<proteinExistence type="predicted"/>
<dbReference type="OrthoDB" id="5242510at2"/>
<dbReference type="AlphaFoldDB" id="A0A5S3PIS1"/>
<dbReference type="Pfam" id="PF11927">
    <property type="entry name" value="HODM_asu-like"/>
    <property type="match status" value="1"/>
</dbReference>
<name>A0A5S3PIS1_9RHOB</name>